<dbReference type="RefSeq" id="WP_212819558.1">
    <property type="nucleotide sequence ID" value="NZ_AP023415.1"/>
</dbReference>
<feature type="domain" description="Transcription regulator TrmB N-terminal" evidence="1">
    <location>
        <begin position="6"/>
        <end position="51"/>
    </location>
</feature>
<evidence type="ECO:0000313" key="2">
    <source>
        <dbReference type="EMBL" id="BCK78641.1"/>
    </source>
</evidence>
<dbReference type="AlphaFoldDB" id="A0A810PZP8"/>
<dbReference type="KEGG" id="vfa:MM35RIKEN_08330"/>
<dbReference type="InterPro" id="IPR002831">
    <property type="entry name" value="Tscrpt_reg_TrmB_N"/>
</dbReference>
<dbReference type="InterPro" id="IPR036388">
    <property type="entry name" value="WH-like_DNA-bd_sf"/>
</dbReference>
<keyword evidence="3" id="KW-1185">Reference proteome</keyword>
<evidence type="ECO:0000313" key="3">
    <source>
        <dbReference type="Proteomes" id="UP000681343"/>
    </source>
</evidence>
<dbReference type="Gene3D" id="1.10.10.10">
    <property type="entry name" value="Winged helix-like DNA-binding domain superfamily/Winged helix DNA-binding domain"/>
    <property type="match status" value="1"/>
</dbReference>
<organism evidence="2 3">
    <name type="scientific">Vescimonas fastidiosa</name>
    <dbReference type="NCBI Taxonomy" id="2714353"/>
    <lineage>
        <taxon>Bacteria</taxon>
        <taxon>Bacillati</taxon>
        <taxon>Bacillota</taxon>
        <taxon>Clostridia</taxon>
        <taxon>Eubacteriales</taxon>
        <taxon>Oscillospiraceae</taxon>
        <taxon>Vescimonas</taxon>
    </lineage>
</organism>
<accession>A0A810PZP8</accession>
<evidence type="ECO:0000259" key="1">
    <source>
        <dbReference type="Pfam" id="PF01978"/>
    </source>
</evidence>
<proteinExistence type="predicted"/>
<dbReference type="Pfam" id="PF01978">
    <property type="entry name" value="TrmB"/>
    <property type="match status" value="1"/>
</dbReference>
<reference evidence="2" key="1">
    <citation type="submission" date="2020-09" db="EMBL/GenBank/DDBJ databases">
        <title>New species isolated from human feces.</title>
        <authorList>
            <person name="Kitahara M."/>
            <person name="Shigeno Y."/>
            <person name="Shime M."/>
            <person name="Matsumoto Y."/>
            <person name="Nakamura S."/>
            <person name="Motooka D."/>
            <person name="Fukuoka S."/>
            <person name="Nishikawa H."/>
            <person name="Benno Y."/>
        </authorList>
    </citation>
    <scope>NUCLEOTIDE SEQUENCE</scope>
    <source>
        <strain evidence="2">MM35</strain>
    </source>
</reference>
<gene>
    <name evidence="2" type="ORF">MM35RIKEN_08330</name>
</gene>
<dbReference type="EMBL" id="AP023415">
    <property type="protein sequence ID" value="BCK78641.1"/>
    <property type="molecule type" value="Genomic_DNA"/>
</dbReference>
<name>A0A810PZP8_9FIRM</name>
<sequence length="74" mass="8401">MAIQFLTADQVAEAIGVSRSTAYRIIKRLNQELENKGYITVSGKVSKKYFADRFYGGAELMKPQPYVLNERRVA</sequence>
<dbReference type="Proteomes" id="UP000681343">
    <property type="component" value="Chromosome"/>
</dbReference>
<protein>
    <recommendedName>
        <fullName evidence="1">Transcription regulator TrmB N-terminal domain-containing protein</fullName>
    </recommendedName>
</protein>